<sequence length="1068" mass="120884">MANTIETDEKILADYSEIGIYVGSSSASAAFRLSSQRTVTSVIWSRGRTTVPLFITSKGDGDEASLKFGYDADPFDSNKGFAIRVWLEGKSFWDDHPPVERITEELHRRRGKCYYCPMNWKGPNDKRCFKLFLSFMKAHVEQELSRTYPRAANTRLKKEYCFAVPPFVPDWSVGSYASIIGEIFDTSTDTCSFMPQPHASLLTLDQEAVESLENADILIACHMEEEITVCNSTTWVGAHAKPTLQSITHFEIGTETTSLALRYLGQKTCVAGSDDIGDYFENYTMMELVPDWARTDQNMVSAADLFLELSKNLSDHQGDYDQKIRQVPSPGLSRAHFLRTRTILSQPGLSPRLSLTGWEIENAESHNPKISRFLGNKLTIPIQAQRIDIFEPVLDSIDRYIPKLLSHHSTKLRVKILLSGPLAECPYTHTYLSSCMEVQGRFMANTSSILGADVSLLHTKDELLSPSFGATTPRNGWGNVYEDNAFEDRLVDTFLHLPRRSDAHNYESINLHIAMRPIIWMLPSLHTSADLRKLLVIAEMVLKDTASRQGTTSAAVHGIYPVLFRHLQDGAPLRAILSDLYTKEQNDLLLETDAKRGLPALHLAAALNNCTMIESLVLGNSAGKDEKTASNLSTESFTPLEIRVWLFKKKDDQSAIKLLLGNDIRHAARMAARRGFKGILKVFEEHSRQTFRRDCPTLLRLAILGQHTKTSQWLLTINPLFWSENQPTQVRDPCNQKVYQLSEISVPQQFTRKLSYRDLKRENSRDQLAQISEAVEAVDFGVNGTSSRTRNPKILLIPYIGREMEGSKDTKRQISDANKQRIGPPVCTIIDLTEQSFDDGMKYSLSDWTEGAAAIAAAAIVKCDQALASIKPLRWDDIPPLIRSKSNHARLARATVIDRVTCSLHYKRNLRETLDRRDELQRSILWQQPYLFCSHSACVQAQDPVIESDGHSYRDFCYSPEVVPKIHIGIVGHQLVRNSPVLKDRELCSSCNHHWTKHVFGRWHTVQKSDLQTLHEVEIEVQRLERQRVLIEATSSDLAVHIKAATRRLESLLTEIEQHQIEFPLNFK</sequence>
<feature type="coiled-coil region" evidence="1">
    <location>
        <begin position="1014"/>
        <end position="1062"/>
    </location>
</feature>
<keyword evidence="1" id="KW-0175">Coiled coil</keyword>
<reference evidence="3 4" key="1">
    <citation type="submission" date="2016-03" db="EMBL/GenBank/DDBJ databases">
        <authorList>
            <person name="Ploux O."/>
        </authorList>
    </citation>
    <scope>NUCLEOTIDE SEQUENCE [LARGE SCALE GENOMIC DNA]</scope>
    <source>
        <strain evidence="3 4">UAMH 11012</strain>
    </source>
</reference>
<dbReference type="Proteomes" id="UP000184330">
    <property type="component" value="Unassembled WGS sequence"/>
</dbReference>
<evidence type="ECO:0000259" key="2">
    <source>
        <dbReference type="Pfam" id="PF26633"/>
    </source>
</evidence>
<accession>A0A1L7XLG8</accession>
<organism evidence="3 4">
    <name type="scientific">Phialocephala subalpina</name>
    <dbReference type="NCBI Taxonomy" id="576137"/>
    <lineage>
        <taxon>Eukaryota</taxon>
        <taxon>Fungi</taxon>
        <taxon>Dikarya</taxon>
        <taxon>Ascomycota</taxon>
        <taxon>Pezizomycotina</taxon>
        <taxon>Leotiomycetes</taxon>
        <taxon>Helotiales</taxon>
        <taxon>Mollisiaceae</taxon>
        <taxon>Phialocephala</taxon>
        <taxon>Phialocephala fortinii species complex</taxon>
    </lineage>
</organism>
<name>A0A1L7XLG8_9HELO</name>
<evidence type="ECO:0000313" key="4">
    <source>
        <dbReference type="Proteomes" id="UP000184330"/>
    </source>
</evidence>
<evidence type="ECO:0000313" key="3">
    <source>
        <dbReference type="EMBL" id="CZR65854.1"/>
    </source>
</evidence>
<proteinExistence type="predicted"/>
<dbReference type="EMBL" id="FJOG01000033">
    <property type="protein sequence ID" value="CZR65854.1"/>
    <property type="molecule type" value="Genomic_DNA"/>
</dbReference>
<dbReference type="Pfam" id="PF26633">
    <property type="entry name" value="DUF8206"/>
    <property type="match status" value="1"/>
</dbReference>
<gene>
    <name evidence="3" type="ORF">PAC_15754</name>
</gene>
<evidence type="ECO:0000256" key="1">
    <source>
        <dbReference type="SAM" id="Coils"/>
    </source>
</evidence>
<dbReference type="AlphaFoldDB" id="A0A1L7XLG8"/>
<protein>
    <recommendedName>
        <fullName evidence="2">DUF8206 domain-containing protein</fullName>
    </recommendedName>
</protein>
<dbReference type="InterPro" id="IPR058519">
    <property type="entry name" value="DUF8206"/>
</dbReference>
<feature type="domain" description="DUF8206" evidence="2">
    <location>
        <begin position="927"/>
        <end position="999"/>
    </location>
</feature>
<keyword evidence="4" id="KW-1185">Reference proteome</keyword>